<keyword evidence="1" id="KW-0812">Transmembrane</keyword>
<name>A0AAV8ZDB6_9CUCU</name>
<dbReference type="AlphaFoldDB" id="A0AAV8ZDB6"/>
<organism evidence="2 3">
    <name type="scientific">Rhamnusium bicolor</name>
    <dbReference type="NCBI Taxonomy" id="1586634"/>
    <lineage>
        <taxon>Eukaryota</taxon>
        <taxon>Metazoa</taxon>
        <taxon>Ecdysozoa</taxon>
        <taxon>Arthropoda</taxon>
        <taxon>Hexapoda</taxon>
        <taxon>Insecta</taxon>
        <taxon>Pterygota</taxon>
        <taxon>Neoptera</taxon>
        <taxon>Endopterygota</taxon>
        <taxon>Coleoptera</taxon>
        <taxon>Polyphaga</taxon>
        <taxon>Cucujiformia</taxon>
        <taxon>Chrysomeloidea</taxon>
        <taxon>Cerambycidae</taxon>
        <taxon>Lepturinae</taxon>
        <taxon>Rhagiini</taxon>
        <taxon>Rhamnusium</taxon>
    </lineage>
</organism>
<comment type="caution">
    <text evidence="2">The sequence shown here is derived from an EMBL/GenBank/DDBJ whole genome shotgun (WGS) entry which is preliminary data.</text>
</comment>
<keyword evidence="1" id="KW-1133">Transmembrane helix</keyword>
<evidence type="ECO:0000313" key="2">
    <source>
        <dbReference type="EMBL" id="KAJ8961615.1"/>
    </source>
</evidence>
<feature type="non-terminal residue" evidence="2">
    <location>
        <position position="185"/>
    </location>
</feature>
<evidence type="ECO:0000256" key="1">
    <source>
        <dbReference type="SAM" id="Phobius"/>
    </source>
</evidence>
<feature type="transmembrane region" description="Helical" evidence="1">
    <location>
        <begin position="45"/>
        <end position="68"/>
    </location>
</feature>
<accession>A0AAV8ZDB6</accession>
<dbReference type="Proteomes" id="UP001162156">
    <property type="component" value="Unassembled WGS sequence"/>
</dbReference>
<keyword evidence="1" id="KW-0472">Membrane</keyword>
<sequence>MIVENINISQEHFEIMQPIIVVARLFGLLPIKFSKYGSQFRMNWSLGYGIYSCLLYIILITATLLGIIHDLQEDEQHSIRMKDKKSRYVTCCDISIIIPYEPKTNVGTTDTLEIRGSMAQNLSSKSDTNVIEKFNTVDRVVALTKFQEKIFEAVESVNDCMAYGIHVRIYLSLYRLIPTSMERNE</sequence>
<evidence type="ECO:0000313" key="3">
    <source>
        <dbReference type="Proteomes" id="UP001162156"/>
    </source>
</evidence>
<feature type="transmembrane region" description="Helical" evidence="1">
    <location>
        <begin position="15"/>
        <end position="33"/>
    </location>
</feature>
<reference evidence="2" key="1">
    <citation type="journal article" date="2023" name="Insect Mol. Biol.">
        <title>Genome sequencing provides insights into the evolution of gene families encoding plant cell wall-degrading enzymes in longhorned beetles.</title>
        <authorList>
            <person name="Shin N.R."/>
            <person name="Okamura Y."/>
            <person name="Kirsch R."/>
            <person name="Pauchet Y."/>
        </authorList>
    </citation>
    <scope>NUCLEOTIDE SEQUENCE</scope>
    <source>
        <strain evidence="2">RBIC_L_NR</strain>
    </source>
</reference>
<protein>
    <submittedName>
        <fullName evidence="2">Uncharacterized protein</fullName>
    </submittedName>
</protein>
<dbReference type="EMBL" id="JANEYF010001609">
    <property type="protein sequence ID" value="KAJ8961615.1"/>
    <property type="molecule type" value="Genomic_DNA"/>
</dbReference>
<gene>
    <name evidence="2" type="ORF">NQ314_005905</name>
</gene>
<keyword evidence="3" id="KW-1185">Reference proteome</keyword>
<proteinExistence type="predicted"/>